<protein>
    <submittedName>
        <fullName evidence="1">Uncharacterized protein</fullName>
    </submittedName>
</protein>
<dbReference type="Proteomes" id="UP000244908">
    <property type="component" value="Chromosome"/>
</dbReference>
<dbReference type="AlphaFoldDB" id="A0A2Y9U1D4"/>
<accession>A0A2Y9U1D4</accession>
<sequence>MCKFVIFIIVLFGCTYVYSDVTIPHSPITIDRAKGKTILLFIQLPCQSEGEKYCTGMYSINMKNNKMNFIFSFNDWKVISVFSVNIPGKPVFVLSTKTSDVKNLKGKYYRALQFEVIEGNDGVYVDFFPKEPQYDKFNYCFDGIDENNNIVSCSFKDSSSIRKELINIYRGI</sequence>
<proteinExistence type="predicted"/>
<evidence type="ECO:0000313" key="1">
    <source>
        <dbReference type="EMBL" id="AWH89622.1"/>
    </source>
</evidence>
<keyword evidence="2" id="KW-1185">Reference proteome</keyword>
<organism evidence="1 2">
    <name type="scientific">Limnobaculum parvum</name>
    <dbReference type="NCBI Taxonomy" id="2172103"/>
    <lineage>
        <taxon>Bacteria</taxon>
        <taxon>Pseudomonadati</taxon>
        <taxon>Pseudomonadota</taxon>
        <taxon>Gammaproteobacteria</taxon>
        <taxon>Enterobacterales</taxon>
        <taxon>Budviciaceae</taxon>
        <taxon>Limnobaculum</taxon>
    </lineage>
</organism>
<dbReference type="KEGG" id="lpv:HYN51_14330"/>
<gene>
    <name evidence="1" type="ORF">HYN51_14330</name>
</gene>
<name>A0A2Y9U1D4_9GAMM</name>
<dbReference type="EMBL" id="CP029185">
    <property type="protein sequence ID" value="AWH89622.1"/>
    <property type="molecule type" value="Genomic_DNA"/>
</dbReference>
<evidence type="ECO:0000313" key="2">
    <source>
        <dbReference type="Proteomes" id="UP000244908"/>
    </source>
</evidence>
<reference evidence="1 2" key="1">
    <citation type="journal article" date="2019" name="Int. J. Syst. Evol. Microbiol.">
        <title>Limnobaculum parvum gen. nov., sp. nov., isolated from a freshwater lake.</title>
        <authorList>
            <person name="Baek C."/>
            <person name="Shin S.K."/>
            <person name="Yi H."/>
        </authorList>
    </citation>
    <scope>NUCLEOTIDE SEQUENCE [LARGE SCALE GENOMIC DNA]</scope>
    <source>
        <strain evidence="1 2">HYN0051</strain>
    </source>
</reference>